<evidence type="ECO:0000313" key="3">
    <source>
        <dbReference type="EMBL" id="QGX08812.1"/>
    </source>
</evidence>
<proteinExistence type="predicted"/>
<dbReference type="RefSeq" id="WP_163562512.1">
    <property type="nucleotide sequence ID" value="NZ_CP046475.1"/>
</dbReference>
<keyword evidence="2" id="KW-0472">Membrane</keyword>
<sequence>MTIPTAIGDNGETREEFDPRSVPAFPIVNVRLYRTEDGAVTGEVDGADVDVDPDAPIDSVMRHAQDAAATRPMRAVRVTATDVDGKTWPMVVHADGRTWDLDTTPEPERTGMRRSVVAAIAAGTLVLAGAGLGGAWYIAAHQDPPTATAPVAAPAGEAPVVPVAGWARRAAWVSPAINVPSDGAPLLVTDSTVVATLDDGPSAQLAALRPDDGATLWTVPIDNRVTGSPQQVAYQGREGIAVATGDALTIWPNSTTEPNPTTWEISEPGLTLVPTSKIPLLASTETLTALVLQGDALQQRVLPAGAQPLVATDDAAVLAADDSGRWWTLTSEQTAPSPETLTAPSPKATPLGIVGVAGRTLVYAWQDRGQTALTGYATESSMEPAWSVVISEDVDADDFAASPDGSWAIAGTTAIESETGTIRALPEDWSTAQITDEAAWSTAGDGYRAERMKPAQRIPGGADVDPQGIPVATAGDRGLIIASTGQAQRIYALEPDTGTAYGPDVTPSAADGESK</sequence>
<feature type="transmembrane region" description="Helical" evidence="2">
    <location>
        <begin position="116"/>
        <end position="139"/>
    </location>
</feature>
<protein>
    <submittedName>
        <fullName evidence="3">Uncharacterized protein</fullName>
    </submittedName>
</protein>
<keyword evidence="2" id="KW-1133">Transmembrane helix</keyword>
<evidence type="ECO:0000256" key="1">
    <source>
        <dbReference type="SAM" id="MobiDB-lite"/>
    </source>
</evidence>
<evidence type="ECO:0000313" key="4">
    <source>
        <dbReference type="Proteomes" id="UP000271708"/>
    </source>
</evidence>
<accession>A0A650GFV8</accession>
<dbReference type="AlphaFoldDB" id="A0A650GFV8"/>
<dbReference type="KEGG" id="jme:EEW87_17560"/>
<dbReference type="EMBL" id="CP046475">
    <property type="protein sequence ID" value="QGX08812.1"/>
    <property type="molecule type" value="Genomic_DNA"/>
</dbReference>
<geneLocation type="plasmid" evidence="3">
    <name>unnamed</name>
</geneLocation>
<feature type="region of interest" description="Disordered" evidence="1">
    <location>
        <begin position="495"/>
        <end position="515"/>
    </location>
</feature>
<keyword evidence="2" id="KW-0812">Transmembrane</keyword>
<reference evidence="3 4" key="1">
    <citation type="submission" date="2019-11" db="EMBL/GenBank/DDBJ databases">
        <title>Complete Genome Sequence of Janibacter melonis M714.</title>
        <authorList>
            <person name="Zhao Q."/>
        </authorList>
    </citation>
    <scope>NUCLEOTIDE SEQUENCE [LARGE SCALE GENOMIC DNA]</scope>
    <source>
        <strain evidence="3 4">M714</strain>
        <plasmid evidence="3 4">unnamed</plasmid>
    </source>
</reference>
<organism evidence="3 4">
    <name type="scientific">Janibacter melonis</name>
    <dbReference type="NCBI Taxonomy" id="262209"/>
    <lineage>
        <taxon>Bacteria</taxon>
        <taxon>Bacillati</taxon>
        <taxon>Actinomycetota</taxon>
        <taxon>Actinomycetes</taxon>
        <taxon>Micrococcales</taxon>
        <taxon>Intrasporangiaceae</taxon>
        <taxon>Janibacter</taxon>
    </lineage>
</organism>
<gene>
    <name evidence="3" type="ORF">EEW87_17560</name>
</gene>
<name>A0A650GFV8_9MICO</name>
<dbReference type="GeneID" id="59163538"/>
<dbReference type="Proteomes" id="UP000271708">
    <property type="component" value="Plasmid unnamed"/>
</dbReference>
<evidence type="ECO:0000256" key="2">
    <source>
        <dbReference type="SAM" id="Phobius"/>
    </source>
</evidence>
<keyword evidence="3" id="KW-0614">Plasmid</keyword>